<evidence type="ECO:0000256" key="4">
    <source>
        <dbReference type="ARBA" id="ARBA00022825"/>
    </source>
</evidence>
<keyword evidence="3 5" id="KW-0378">Hydrolase</keyword>
<keyword evidence="2 5" id="KW-0645">Protease</keyword>
<evidence type="ECO:0000313" key="9">
    <source>
        <dbReference type="Proteomes" id="UP000448943"/>
    </source>
</evidence>
<dbReference type="InterPro" id="IPR023827">
    <property type="entry name" value="Peptidase_S8_Asp-AS"/>
</dbReference>
<feature type="transmembrane region" description="Helical" evidence="6">
    <location>
        <begin position="7"/>
        <end position="24"/>
    </location>
</feature>
<dbReference type="PANTHER" id="PTHR43806">
    <property type="entry name" value="PEPTIDASE S8"/>
    <property type="match status" value="1"/>
</dbReference>
<organism evidence="8 9">
    <name type="scientific">Chengkuizengella marina</name>
    <dbReference type="NCBI Taxonomy" id="2507566"/>
    <lineage>
        <taxon>Bacteria</taxon>
        <taxon>Bacillati</taxon>
        <taxon>Bacillota</taxon>
        <taxon>Bacilli</taxon>
        <taxon>Bacillales</taxon>
        <taxon>Paenibacillaceae</taxon>
        <taxon>Chengkuizengella</taxon>
    </lineage>
</organism>
<sequence>MRNRYKIILSLIILYPMMIILYPIDQSNEVIVAVLDTGVDDSHPLIKSKIIEGYDFIDFDSQPEDIVGHGTHVAGIIATNAPNVKLMPIRVITEEDEVQNTYLAILYAVMNGADIINMSYAETYSLLTNLVIKYGQSKGVIFVASSGNQGIKDVFYPAKYSGVYSISGYDQYNKIIFGNYGELVSYIAPGINIKSADLNNGYIEKSGTSMSAAYVSGVIAYLKINEPNLQTEEITDQLNTISKIVTSVNINDGQISQYSLIDFKNVLDYFSNRVAANSMYND</sequence>
<dbReference type="SUPFAM" id="SSF52743">
    <property type="entry name" value="Subtilisin-like"/>
    <property type="match status" value="1"/>
</dbReference>
<dbReference type="RefSeq" id="WP_160644331.1">
    <property type="nucleotide sequence ID" value="NZ_SIJB01000007.1"/>
</dbReference>
<feature type="active site" description="Charge relay system" evidence="5">
    <location>
        <position position="69"/>
    </location>
</feature>
<proteinExistence type="inferred from homology"/>
<dbReference type="GO" id="GO:0004252">
    <property type="term" value="F:serine-type endopeptidase activity"/>
    <property type="evidence" value="ECO:0007669"/>
    <property type="project" value="UniProtKB-UniRule"/>
</dbReference>
<dbReference type="OrthoDB" id="9798386at2"/>
<keyword evidence="6" id="KW-0812">Transmembrane</keyword>
<evidence type="ECO:0000256" key="1">
    <source>
        <dbReference type="ARBA" id="ARBA00011073"/>
    </source>
</evidence>
<keyword evidence="6" id="KW-0472">Membrane</keyword>
<evidence type="ECO:0000256" key="6">
    <source>
        <dbReference type="SAM" id="Phobius"/>
    </source>
</evidence>
<dbReference type="GO" id="GO:0006508">
    <property type="term" value="P:proteolysis"/>
    <property type="evidence" value="ECO:0007669"/>
    <property type="project" value="UniProtKB-KW"/>
</dbReference>
<keyword evidence="9" id="KW-1185">Reference proteome</keyword>
<dbReference type="EMBL" id="SIJB01000007">
    <property type="protein sequence ID" value="NBI27914.1"/>
    <property type="molecule type" value="Genomic_DNA"/>
</dbReference>
<keyword evidence="4 5" id="KW-0720">Serine protease</keyword>
<dbReference type="PANTHER" id="PTHR43806:SF11">
    <property type="entry name" value="CEREVISIN-RELATED"/>
    <property type="match status" value="1"/>
</dbReference>
<dbReference type="PROSITE" id="PS00136">
    <property type="entry name" value="SUBTILASE_ASP"/>
    <property type="match status" value="1"/>
</dbReference>
<evidence type="ECO:0000256" key="2">
    <source>
        <dbReference type="ARBA" id="ARBA00022670"/>
    </source>
</evidence>
<feature type="active site" description="Charge relay system" evidence="5">
    <location>
        <position position="209"/>
    </location>
</feature>
<evidence type="ECO:0000256" key="5">
    <source>
        <dbReference type="PROSITE-ProRule" id="PRU01240"/>
    </source>
</evidence>
<keyword evidence="6" id="KW-1133">Transmembrane helix</keyword>
<gene>
    <name evidence="8" type="ORF">ERL59_02925</name>
</gene>
<dbReference type="InterPro" id="IPR015500">
    <property type="entry name" value="Peptidase_S8_subtilisin-rel"/>
</dbReference>
<evidence type="ECO:0000259" key="7">
    <source>
        <dbReference type="Pfam" id="PF00082"/>
    </source>
</evidence>
<name>A0A6N9Q1H5_9BACL</name>
<dbReference type="AlphaFoldDB" id="A0A6N9Q1H5"/>
<evidence type="ECO:0000313" key="8">
    <source>
        <dbReference type="EMBL" id="NBI27914.1"/>
    </source>
</evidence>
<dbReference type="PROSITE" id="PS51892">
    <property type="entry name" value="SUBTILASE"/>
    <property type="match status" value="1"/>
</dbReference>
<dbReference type="Proteomes" id="UP000448943">
    <property type="component" value="Unassembled WGS sequence"/>
</dbReference>
<dbReference type="Pfam" id="PF00082">
    <property type="entry name" value="Peptidase_S8"/>
    <property type="match status" value="1"/>
</dbReference>
<feature type="domain" description="Peptidase S8/S53" evidence="7">
    <location>
        <begin position="28"/>
        <end position="239"/>
    </location>
</feature>
<comment type="similarity">
    <text evidence="1 5">Belongs to the peptidase S8 family.</text>
</comment>
<feature type="active site" description="Charge relay system" evidence="5">
    <location>
        <position position="36"/>
    </location>
</feature>
<reference evidence="8 9" key="1">
    <citation type="submission" date="2019-01" db="EMBL/GenBank/DDBJ databases">
        <title>Chengkuizengella sp. nov., isolated from deep-sea sediment of East Pacific Ocean.</title>
        <authorList>
            <person name="Yang J."/>
            <person name="Lai Q."/>
            <person name="Shao Z."/>
        </authorList>
    </citation>
    <scope>NUCLEOTIDE SEQUENCE [LARGE SCALE GENOMIC DNA]</scope>
    <source>
        <strain evidence="8 9">YPA3-1-1</strain>
    </source>
</reference>
<dbReference type="PRINTS" id="PR00723">
    <property type="entry name" value="SUBTILISIN"/>
</dbReference>
<comment type="caution">
    <text evidence="8">The sequence shown here is derived from an EMBL/GenBank/DDBJ whole genome shotgun (WGS) entry which is preliminary data.</text>
</comment>
<dbReference type="InterPro" id="IPR000209">
    <property type="entry name" value="Peptidase_S8/S53_dom"/>
</dbReference>
<protein>
    <recommendedName>
        <fullName evidence="7">Peptidase S8/S53 domain-containing protein</fullName>
    </recommendedName>
</protein>
<accession>A0A6N9Q1H5</accession>
<dbReference type="InterPro" id="IPR050131">
    <property type="entry name" value="Peptidase_S8_subtilisin-like"/>
</dbReference>
<dbReference type="InterPro" id="IPR036852">
    <property type="entry name" value="Peptidase_S8/S53_dom_sf"/>
</dbReference>
<dbReference type="Gene3D" id="3.40.50.200">
    <property type="entry name" value="Peptidase S8/S53 domain"/>
    <property type="match status" value="1"/>
</dbReference>
<evidence type="ECO:0000256" key="3">
    <source>
        <dbReference type="ARBA" id="ARBA00022801"/>
    </source>
</evidence>